<dbReference type="InterPro" id="IPR042274">
    <property type="entry name" value="YycH/YycI_2"/>
</dbReference>
<reference evidence="2 3" key="1">
    <citation type="submission" date="2020-08" db="EMBL/GenBank/DDBJ databases">
        <title>Cohnella phylogeny.</title>
        <authorList>
            <person name="Dunlap C."/>
        </authorList>
    </citation>
    <scope>NUCLEOTIDE SEQUENCE [LARGE SCALE GENOMIC DNA]</scope>
    <source>
        <strain evidence="2 3">DSM 25241</strain>
    </source>
</reference>
<dbReference type="InterPro" id="IPR009996">
    <property type="entry name" value="YycH"/>
</dbReference>
<comment type="caution">
    <text evidence="2">The sequence shown here is derived from an EMBL/GenBank/DDBJ whole genome shotgun (WGS) entry which is preliminary data.</text>
</comment>
<dbReference type="EMBL" id="JACJVQ010000006">
    <property type="protein sequence ID" value="MBB6634080.1"/>
    <property type="molecule type" value="Genomic_DNA"/>
</dbReference>
<sequence>MIEKLKSVVLASLVVISLVQSYFLAYSMPSMEANVKTEQNYVNADPLGAQEKVENLLYPEQLVLHMGNDKHTVFYPNDTFYNMVLDKLQVREFKGFQRDSIDKINWEQVRQNDLGIEVRFGRAVPFELLQRVFKVDADFLFSGDMVNRIWIFARQDREEVRTFFFSSDGQNVYESLRADLTVQDIQQYTGFGQYWTPFKYWDGGVYVPEQAKSFDIRRVPYTAYTSDQLQRNLFSDPSTTNIVQDQQDGTQIYTDWKRGLKLETGVGWLSYTDIVAPTDIQNSLTDNIESAVSFVNLHGGWGQTHRLVRSEGPANDSVIKFQQYYAGLPIISGENFRFGYMQLTIQRGLVSSYERSMFVLNSGKEVKGAMQKLPAGSDLLARIREVSGGETVESIFPAYRPKLEEDSMLLQPAWAIRLASGEVRTVD</sequence>
<proteinExistence type="predicted"/>
<dbReference type="Gene3D" id="3.30.310.160">
    <property type="entry name" value="YycH protein, domain 2"/>
    <property type="match status" value="1"/>
</dbReference>
<dbReference type="Pfam" id="PF07435">
    <property type="entry name" value="YycH"/>
    <property type="match status" value="1"/>
</dbReference>
<evidence type="ECO:0000313" key="2">
    <source>
        <dbReference type="EMBL" id="MBB6634080.1"/>
    </source>
</evidence>
<dbReference type="AlphaFoldDB" id="A0A841SW42"/>
<dbReference type="Proteomes" id="UP000535838">
    <property type="component" value="Unassembled WGS sequence"/>
</dbReference>
<name>A0A841SW42_9BACL</name>
<dbReference type="CDD" id="cd15787">
    <property type="entry name" value="YycH_N"/>
    <property type="match status" value="1"/>
</dbReference>
<evidence type="ECO:0000313" key="3">
    <source>
        <dbReference type="Proteomes" id="UP000535838"/>
    </source>
</evidence>
<organism evidence="2 3">
    <name type="scientific">Cohnella thailandensis</name>
    <dbReference type="NCBI Taxonomy" id="557557"/>
    <lineage>
        <taxon>Bacteria</taxon>
        <taxon>Bacillati</taxon>
        <taxon>Bacillota</taxon>
        <taxon>Bacilli</taxon>
        <taxon>Bacillales</taxon>
        <taxon>Paenibacillaceae</taxon>
        <taxon>Cohnella</taxon>
    </lineage>
</organism>
<feature type="domain" description="Regulatory protein YycH" evidence="1">
    <location>
        <begin position="3"/>
        <end position="417"/>
    </location>
</feature>
<protein>
    <recommendedName>
        <fullName evidence="1">Regulatory protein YycH domain-containing protein</fullName>
    </recommendedName>
</protein>
<accession>A0A841SW42</accession>
<keyword evidence="3" id="KW-1185">Reference proteome</keyword>
<evidence type="ECO:0000259" key="1">
    <source>
        <dbReference type="Pfam" id="PF07435"/>
    </source>
</evidence>
<dbReference type="RefSeq" id="WP_185119316.1">
    <property type="nucleotide sequence ID" value="NZ_JACJVQ010000006.1"/>
</dbReference>
<gene>
    <name evidence="2" type="ORF">H7B67_08165</name>
</gene>